<sequence length="117" mass="13483">MKRQKQTYNDGTLNIYAVGNISAEGDMPKEGLTLKVENLRYEERIVGMNRYWNAFQSQVKVERLLRVQLIKEVSSQDVVVPVDGEQYRILQVQYPKDVAPPSMDLSLERIDAAYDFA</sequence>
<gene>
    <name evidence="1" type="ORF">GXN74_14045</name>
</gene>
<evidence type="ECO:0000313" key="1">
    <source>
        <dbReference type="EMBL" id="NDL68850.1"/>
    </source>
</evidence>
<name>A0A7X5HY95_9FIRM</name>
<keyword evidence="2" id="KW-1185">Reference proteome</keyword>
<evidence type="ECO:0000313" key="2">
    <source>
        <dbReference type="Proteomes" id="UP000461585"/>
    </source>
</evidence>
<accession>A0A7X5HY95</accession>
<comment type="caution">
    <text evidence="1">The sequence shown here is derived from an EMBL/GenBank/DDBJ whole genome shotgun (WGS) entry which is preliminary data.</text>
</comment>
<proteinExistence type="predicted"/>
<dbReference type="AlphaFoldDB" id="A0A7X5HY95"/>
<reference evidence="1 2" key="1">
    <citation type="submission" date="2020-01" db="EMBL/GenBank/DDBJ databases">
        <title>Anaeroalcalibacter tamaniensis gen. nov., sp. nov., moderately halophilic strictly anaerobic fermenter bacterium from mud volcano of Taman peninsula.</title>
        <authorList>
            <person name="Frolova A."/>
            <person name="Merkel A.Y."/>
            <person name="Slobodkin A.I."/>
        </authorList>
    </citation>
    <scope>NUCLEOTIDE SEQUENCE [LARGE SCALE GENOMIC DNA]</scope>
    <source>
        <strain evidence="1 2">F-3ap</strain>
    </source>
</reference>
<organism evidence="1 2">
    <name type="scientific">Anaerotalea alkaliphila</name>
    <dbReference type="NCBI Taxonomy" id="2662126"/>
    <lineage>
        <taxon>Bacteria</taxon>
        <taxon>Bacillati</taxon>
        <taxon>Bacillota</taxon>
        <taxon>Clostridia</taxon>
        <taxon>Eubacteriales</taxon>
        <taxon>Anaerotalea</taxon>
    </lineage>
</organism>
<dbReference type="EMBL" id="JAAEEH010000071">
    <property type="protein sequence ID" value="NDL68850.1"/>
    <property type="molecule type" value="Genomic_DNA"/>
</dbReference>
<dbReference type="RefSeq" id="WP_162371565.1">
    <property type="nucleotide sequence ID" value="NZ_JAAEEH010000071.1"/>
</dbReference>
<protein>
    <submittedName>
        <fullName evidence="1">Uncharacterized protein</fullName>
    </submittedName>
</protein>
<dbReference type="Proteomes" id="UP000461585">
    <property type="component" value="Unassembled WGS sequence"/>
</dbReference>